<comment type="catalytic activity">
    <reaction evidence="13">
        <text>2,5-diamino-6-hydroxy-4-(5-phosphoribosylamino)-pyrimidine + H2O + H(+) = 5-amino-6-(5-phospho-D-ribosylamino)uracil + NH4(+)</text>
        <dbReference type="Rhea" id="RHEA:21868"/>
        <dbReference type="ChEBI" id="CHEBI:15377"/>
        <dbReference type="ChEBI" id="CHEBI:15378"/>
        <dbReference type="ChEBI" id="CHEBI:28938"/>
        <dbReference type="ChEBI" id="CHEBI:58453"/>
        <dbReference type="ChEBI" id="CHEBI:58614"/>
        <dbReference type="EC" id="3.5.4.26"/>
    </reaction>
</comment>
<keyword evidence="7 13" id="KW-0479">Metal-binding</keyword>
<dbReference type="CDD" id="cd01284">
    <property type="entry name" value="Riboflavin_deaminase-reductase"/>
    <property type="match status" value="1"/>
</dbReference>
<comment type="similarity">
    <text evidence="4 13">In the N-terminal section; belongs to the cytidine and deoxycytidylate deaminase family.</text>
</comment>
<dbReference type="GO" id="GO:0008703">
    <property type="term" value="F:5-amino-6-(5-phosphoribosylamino)uracil reductase activity"/>
    <property type="evidence" value="ECO:0007669"/>
    <property type="project" value="UniProtKB-EC"/>
</dbReference>
<feature type="binding site" evidence="15">
    <location>
        <position position="211"/>
    </location>
    <ligand>
        <name>substrate</name>
    </ligand>
</feature>
<evidence type="ECO:0000256" key="13">
    <source>
        <dbReference type="PIRNR" id="PIRNR006769"/>
    </source>
</evidence>
<comment type="pathway">
    <text evidence="3 13">Cofactor biosynthesis; riboflavin biosynthesis; 5-amino-6-(D-ribitylamino)uracil from GTP: step 3/4.</text>
</comment>
<evidence type="ECO:0000256" key="10">
    <source>
        <dbReference type="ARBA" id="ARBA00022857"/>
    </source>
</evidence>
<proteinExistence type="inferred from homology"/>
<keyword evidence="10 13" id="KW-0521">NADP</keyword>
<comment type="pathway">
    <text evidence="2 13">Cofactor biosynthesis; riboflavin biosynthesis; 5-amino-6-(D-ribitylamino)uracil from GTP: step 2/4.</text>
</comment>
<sequence length="345" mass="38069">MSTDEQYLFRCLALAKLGIGYAAPNPLVGSVVVHQGKIIGEGYHQKYGEAHAEVNAIAAVTDKSLLAESTIYVNLEPCAHFGKTPPCANLIIDSKIPKVVIGCVDPYAEVAGKGIERLRNAGIEVIVGVLEKESQALNKRFFTFHAKKRPYLILKWAQSANGMIDMARDKEEKGIFWITQPETKTLVHQWRAEEAGILVGRKTIVNDNPALTTRVVAGPSPIRIVIDPNCQLNVAQYQINDGAAKTYVFNSIKSGKVAAIEYIQVKPFSLENIVATLYTLNIQSVIVEGGKHTLNTFIDAALWDEARILTGISVIKEGILAPRISNFTRVHKYFFGKDEIQIIQR</sequence>
<dbReference type="GO" id="GO:0008270">
    <property type="term" value="F:zinc ion binding"/>
    <property type="evidence" value="ECO:0007669"/>
    <property type="project" value="InterPro"/>
</dbReference>
<dbReference type="Pfam" id="PF00383">
    <property type="entry name" value="dCMP_cyt_deam_1"/>
    <property type="match status" value="1"/>
</dbReference>
<evidence type="ECO:0000256" key="15">
    <source>
        <dbReference type="PIRSR" id="PIRSR006769-2"/>
    </source>
</evidence>
<evidence type="ECO:0000256" key="3">
    <source>
        <dbReference type="ARBA" id="ARBA00004910"/>
    </source>
</evidence>
<dbReference type="InterPro" id="IPR016192">
    <property type="entry name" value="APOBEC/CMP_deaminase_Zn-bd"/>
</dbReference>
<dbReference type="AlphaFoldDB" id="A0A2W1N276"/>
<dbReference type="Gene3D" id="3.40.140.10">
    <property type="entry name" value="Cytidine Deaminase, domain 2"/>
    <property type="match status" value="1"/>
</dbReference>
<feature type="binding site" evidence="16">
    <location>
        <position position="78"/>
    </location>
    <ligand>
        <name>Zn(2+)</name>
        <dbReference type="ChEBI" id="CHEBI:29105"/>
        <note>catalytic</note>
    </ligand>
</feature>
<evidence type="ECO:0000256" key="8">
    <source>
        <dbReference type="ARBA" id="ARBA00022801"/>
    </source>
</evidence>
<evidence type="ECO:0000256" key="16">
    <source>
        <dbReference type="PIRSR" id="PIRSR006769-3"/>
    </source>
</evidence>
<feature type="domain" description="CMP/dCMP-type deaminase" evidence="17">
    <location>
        <begin position="4"/>
        <end position="126"/>
    </location>
</feature>
<dbReference type="EMBL" id="QKSB01000002">
    <property type="protein sequence ID" value="PZE17924.1"/>
    <property type="molecule type" value="Genomic_DNA"/>
</dbReference>
<evidence type="ECO:0000256" key="7">
    <source>
        <dbReference type="ARBA" id="ARBA00022723"/>
    </source>
</evidence>
<dbReference type="GO" id="GO:0008835">
    <property type="term" value="F:diaminohydroxyphosphoribosylaminopyrimidine deaminase activity"/>
    <property type="evidence" value="ECO:0007669"/>
    <property type="project" value="UniProtKB-EC"/>
</dbReference>
<evidence type="ECO:0000256" key="6">
    <source>
        <dbReference type="ARBA" id="ARBA00022619"/>
    </source>
</evidence>
<dbReference type="EC" id="1.1.1.193" evidence="13"/>
<dbReference type="SUPFAM" id="SSF53597">
    <property type="entry name" value="Dihydrofolate reductase-like"/>
    <property type="match status" value="1"/>
</dbReference>
<dbReference type="InterPro" id="IPR016193">
    <property type="entry name" value="Cytidine_deaminase-like"/>
</dbReference>
<dbReference type="Pfam" id="PF01872">
    <property type="entry name" value="RibD_C"/>
    <property type="match status" value="1"/>
</dbReference>
<feature type="binding site" evidence="15">
    <location>
        <position position="207"/>
    </location>
    <ligand>
        <name>NADP(+)</name>
        <dbReference type="ChEBI" id="CHEBI:58349"/>
    </ligand>
</feature>
<evidence type="ECO:0000259" key="17">
    <source>
        <dbReference type="PROSITE" id="PS51747"/>
    </source>
</evidence>
<feature type="binding site" evidence="16">
    <location>
        <position position="87"/>
    </location>
    <ligand>
        <name>Zn(2+)</name>
        <dbReference type="ChEBI" id="CHEBI:29105"/>
        <note>catalytic</note>
    </ligand>
</feature>
<dbReference type="PROSITE" id="PS00903">
    <property type="entry name" value="CYT_DCMP_DEAMINASES_1"/>
    <property type="match status" value="1"/>
</dbReference>
<dbReference type="FunFam" id="3.40.140.10:FF:000025">
    <property type="entry name" value="Riboflavin biosynthesis protein RibD"/>
    <property type="match status" value="1"/>
</dbReference>
<keyword evidence="8 13" id="KW-0378">Hydrolase</keyword>
<dbReference type="PIRSF" id="PIRSF006769">
    <property type="entry name" value="RibD"/>
    <property type="match status" value="1"/>
</dbReference>
<dbReference type="NCBIfam" id="TIGR00326">
    <property type="entry name" value="eubact_ribD"/>
    <property type="match status" value="1"/>
</dbReference>
<evidence type="ECO:0000256" key="14">
    <source>
        <dbReference type="PIRSR" id="PIRSR006769-1"/>
    </source>
</evidence>
<dbReference type="InterPro" id="IPR004794">
    <property type="entry name" value="Eubact_RibD"/>
</dbReference>
<feature type="binding site" evidence="15">
    <location>
        <position position="203"/>
    </location>
    <ligand>
        <name>substrate</name>
    </ligand>
</feature>
<dbReference type="InterPro" id="IPR050765">
    <property type="entry name" value="Riboflavin_Biosynth_HTPR"/>
</dbReference>
<dbReference type="GO" id="GO:0009231">
    <property type="term" value="P:riboflavin biosynthetic process"/>
    <property type="evidence" value="ECO:0007669"/>
    <property type="project" value="UniProtKB-UniPathway"/>
</dbReference>
<feature type="binding site" evidence="15">
    <location>
        <position position="177"/>
    </location>
    <ligand>
        <name>NADP(+)</name>
        <dbReference type="ChEBI" id="CHEBI:58349"/>
    </ligand>
</feature>
<evidence type="ECO:0000256" key="4">
    <source>
        <dbReference type="ARBA" id="ARBA00005259"/>
    </source>
</evidence>
<evidence type="ECO:0000256" key="11">
    <source>
        <dbReference type="ARBA" id="ARBA00023002"/>
    </source>
</evidence>
<dbReference type="UniPathway" id="UPA00275">
    <property type="reaction ID" value="UER00401"/>
</dbReference>
<evidence type="ECO:0000313" key="19">
    <source>
        <dbReference type="Proteomes" id="UP000249248"/>
    </source>
</evidence>
<feature type="binding site" evidence="15">
    <location>
        <position position="214"/>
    </location>
    <ligand>
        <name>substrate</name>
    </ligand>
</feature>
<name>A0A2W1N276_9FLAO</name>
<evidence type="ECO:0000313" key="18">
    <source>
        <dbReference type="EMBL" id="PZE17924.1"/>
    </source>
</evidence>
<keyword evidence="6 13" id="KW-0686">Riboflavin biosynthesis</keyword>
<feature type="binding site" evidence="15">
    <location>
        <position position="191"/>
    </location>
    <ligand>
        <name>substrate</name>
    </ligand>
</feature>
<evidence type="ECO:0000256" key="12">
    <source>
        <dbReference type="ARBA" id="ARBA00023268"/>
    </source>
</evidence>
<evidence type="ECO:0000256" key="9">
    <source>
        <dbReference type="ARBA" id="ARBA00022833"/>
    </source>
</evidence>
<dbReference type="InterPro" id="IPR002125">
    <property type="entry name" value="CMP_dCMP_dom"/>
</dbReference>
<dbReference type="InterPro" id="IPR002734">
    <property type="entry name" value="RibDG_C"/>
</dbReference>
<dbReference type="Proteomes" id="UP000249248">
    <property type="component" value="Unassembled WGS sequence"/>
</dbReference>
<gene>
    <name evidence="18" type="primary">ribD</name>
    <name evidence="18" type="ORF">DNU06_04715</name>
</gene>
<feature type="binding site" evidence="15">
    <location>
        <position position="157"/>
    </location>
    <ligand>
        <name>NADP(+)</name>
        <dbReference type="ChEBI" id="CHEBI:58349"/>
    </ligand>
</feature>
<dbReference type="RefSeq" id="WP_111062075.1">
    <property type="nucleotide sequence ID" value="NZ_JBHUCU010000002.1"/>
</dbReference>
<dbReference type="InterPro" id="IPR024072">
    <property type="entry name" value="DHFR-like_dom_sf"/>
</dbReference>
<dbReference type="Gene3D" id="3.40.430.10">
    <property type="entry name" value="Dihydrofolate Reductase, subunit A"/>
    <property type="match status" value="1"/>
</dbReference>
<comment type="similarity">
    <text evidence="5 13">In the C-terminal section; belongs to the HTP reductase family.</text>
</comment>
<organism evidence="18 19">
    <name type="scientific">Putridiphycobacter roseus</name>
    <dbReference type="NCBI Taxonomy" id="2219161"/>
    <lineage>
        <taxon>Bacteria</taxon>
        <taxon>Pseudomonadati</taxon>
        <taxon>Bacteroidota</taxon>
        <taxon>Flavobacteriia</taxon>
        <taxon>Flavobacteriales</taxon>
        <taxon>Crocinitomicaceae</taxon>
        <taxon>Putridiphycobacter</taxon>
    </lineage>
</organism>
<reference evidence="18 19" key="1">
    <citation type="submission" date="2018-06" db="EMBL/GenBank/DDBJ databases">
        <title>The draft genome sequence of Crocinitomix sp. SM1701.</title>
        <authorList>
            <person name="Zhang X."/>
        </authorList>
    </citation>
    <scope>NUCLEOTIDE SEQUENCE [LARGE SCALE GENOMIC DNA]</scope>
    <source>
        <strain evidence="18 19">SM1701</strain>
    </source>
</reference>
<evidence type="ECO:0000256" key="5">
    <source>
        <dbReference type="ARBA" id="ARBA00007417"/>
    </source>
</evidence>
<evidence type="ECO:0000256" key="2">
    <source>
        <dbReference type="ARBA" id="ARBA00004882"/>
    </source>
</evidence>
<comment type="cofactor">
    <cofactor evidence="13 16">
        <name>Zn(2+)</name>
        <dbReference type="ChEBI" id="CHEBI:29105"/>
    </cofactor>
    <text evidence="13 16">Binds 1 zinc ion.</text>
</comment>
<keyword evidence="19" id="KW-1185">Reference proteome</keyword>
<feature type="active site" description="Proton donor" evidence="14">
    <location>
        <position position="53"/>
    </location>
</feature>
<feature type="binding site" evidence="16">
    <location>
        <position position="51"/>
    </location>
    <ligand>
        <name>Zn(2+)</name>
        <dbReference type="ChEBI" id="CHEBI:29105"/>
        <note>catalytic</note>
    </ligand>
</feature>
<evidence type="ECO:0000256" key="1">
    <source>
        <dbReference type="ARBA" id="ARBA00002151"/>
    </source>
</evidence>
<comment type="catalytic activity">
    <reaction evidence="13">
        <text>5-amino-6-(5-phospho-D-ribitylamino)uracil + NADP(+) = 5-amino-6-(5-phospho-D-ribosylamino)uracil + NADPH + H(+)</text>
        <dbReference type="Rhea" id="RHEA:17845"/>
        <dbReference type="ChEBI" id="CHEBI:15378"/>
        <dbReference type="ChEBI" id="CHEBI:57783"/>
        <dbReference type="ChEBI" id="CHEBI:58349"/>
        <dbReference type="ChEBI" id="CHEBI:58421"/>
        <dbReference type="ChEBI" id="CHEBI:58453"/>
        <dbReference type="EC" id="1.1.1.193"/>
    </reaction>
</comment>
<dbReference type="OrthoDB" id="9800865at2"/>
<dbReference type="PANTHER" id="PTHR38011">
    <property type="entry name" value="DIHYDROFOLATE REDUCTASE FAMILY PROTEIN (AFU_ORTHOLOGUE AFUA_8G06820)"/>
    <property type="match status" value="1"/>
</dbReference>
<protein>
    <recommendedName>
        <fullName evidence="13">Riboflavin biosynthesis protein RibD</fullName>
    </recommendedName>
    <domain>
        <recommendedName>
            <fullName evidence="13">Diaminohydroxyphosphoribosylaminopyrimidine deaminase</fullName>
            <shortName evidence="13">DRAP deaminase</shortName>
            <ecNumber evidence="13">3.5.4.26</ecNumber>
        </recommendedName>
        <alternativeName>
            <fullName evidence="13">Riboflavin-specific deaminase</fullName>
        </alternativeName>
    </domain>
    <domain>
        <recommendedName>
            <fullName evidence="13">5-amino-6-(5-phosphoribosylamino)uracil reductase</fullName>
            <ecNumber evidence="13">1.1.1.193</ecNumber>
        </recommendedName>
        <alternativeName>
            <fullName evidence="13">HTP reductase</fullName>
        </alternativeName>
    </domain>
</protein>
<feature type="binding site" evidence="15">
    <location>
        <position position="288"/>
    </location>
    <ligand>
        <name>substrate</name>
    </ligand>
</feature>
<dbReference type="SUPFAM" id="SSF53927">
    <property type="entry name" value="Cytidine deaminase-like"/>
    <property type="match status" value="1"/>
</dbReference>
<dbReference type="PROSITE" id="PS51747">
    <property type="entry name" value="CYT_DCMP_DEAMINASES_2"/>
    <property type="match status" value="1"/>
</dbReference>
<dbReference type="PANTHER" id="PTHR38011:SF7">
    <property type="entry name" value="2,5-DIAMINO-6-RIBOSYLAMINO-4(3H)-PYRIMIDINONE 5'-PHOSPHATE REDUCTASE"/>
    <property type="match status" value="1"/>
</dbReference>
<keyword evidence="11 13" id="KW-0560">Oxidoreductase</keyword>
<accession>A0A2W1N276</accession>
<keyword evidence="9 13" id="KW-0862">Zinc</keyword>
<comment type="caution">
    <text evidence="18">The sequence shown here is derived from an EMBL/GenBank/DDBJ whole genome shotgun (WGS) entry which is preliminary data.</text>
</comment>
<dbReference type="EC" id="3.5.4.26" evidence="13"/>
<comment type="function">
    <text evidence="1 13">Converts 2,5-diamino-6-(ribosylamino)-4(3h)-pyrimidinone 5'-phosphate into 5-amino-6-(ribosylamino)-2,4(1h,3h)-pyrimidinedione 5'-phosphate.</text>
</comment>
<keyword evidence="12" id="KW-0511">Multifunctional enzyme</keyword>